<dbReference type="SUPFAM" id="SSF56112">
    <property type="entry name" value="Protein kinase-like (PK-like)"/>
    <property type="match status" value="1"/>
</dbReference>
<dbReference type="InterPro" id="IPR011009">
    <property type="entry name" value="Kinase-like_dom_sf"/>
</dbReference>
<dbReference type="PROSITE" id="PS50011">
    <property type="entry name" value="PROTEIN_KINASE_DOM"/>
    <property type="match status" value="1"/>
</dbReference>
<evidence type="ECO:0000313" key="2">
    <source>
        <dbReference type="EMBL" id="KAF9599286.1"/>
    </source>
</evidence>
<dbReference type="GO" id="GO:0004672">
    <property type="term" value="F:protein kinase activity"/>
    <property type="evidence" value="ECO:0007669"/>
    <property type="project" value="InterPro"/>
</dbReference>
<dbReference type="Pfam" id="PF00069">
    <property type="entry name" value="Pkinase"/>
    <property type="match status" value="1"/>
</dbReference>
<keyword evidence="3" id="KW-1185">Reference proteome</keyword>
<dbReference type="OrthoDB" id="4062651at2759"/>
<protein>
    <recommendedName>
        <fullName evidence="1">Protein kinase domain-containing protein</fullName>
    </recommendedName>
</protein>
<organism evidence="2 3">
    <name type="scientific">Coptis chinensis</name>
    <dbReference type="NCBI Taxonomy" id="261450"/>
    <lineage>
        <taxon>Eukaryota</taxon>
        <taxon>Viridiplantae</taxon>
        <taxon>Streptophyta</taxon>
        <taxon>Embryophyta</taxon>
        <taxon>Tracheophyta</taxon>
        <taxon>Spermatophyta</taxon>
        <taxon>Magnoliopsida</taxon>
        <taxon>Ranunculales</taxon>
        <taxon>Ranunculaceae</taxon>
        <taxon>Coptidoideae</taxon>
        <taxon>Coptis</taxon>
    </lineage>
</organism>
<dbReference type="GO" id="GO:0005524">
    <property type="term" value="F:ATP binding"/>
    <property type="evidence" value="ECO:0007669"/>
    <property type="project" value="InterPro"/>
</dbReference>
<comment type="caution">
    <text evidence="2">The sequence shown here is derived from an EMBL/GenBank/DDBJ whole genome shotgun (WGS) entry which is preliminary data.</text>
</comment>
<dbReference type="InterPro" id="IPR000719">
    <property type="entry name" value="Prot_kinase_dom"/>
</dbReference>
<dbReference type="PANTHER" id="PTHR45621">
    <property type="entry name" value="OS01G0588500 PROTEIN-RELATED"/>
    <property type="match status" value="1"/>
</dbReference>
<sequence>MTNITYFYNAVRDDDSVSTTSTDNEVSQQQQPNNIVQAAAKAYIGASSVYSAIGNACLSCARPPIELVDDTSLIGTSNSVSPGGSYRKPLTWSLRVSVALDAAKGLSFLHKAGKEVIHGDFKPSNILLDSNYNAKLCDFGLAKDSQTSMIETTYGDTYVRLDSVNDYAAPEYLLEGRLSAKSDVYSFGVVLLEILLGRRIANKNLALRGEAHFTSDLLHKDKLPSLMDRCLEGQYSVRGAQRVAHLALQCINKLPTSRPTMDIVVTTLQTIQDRMSL</sequence>
<feature type="domain" description="Protein kinase" evidence="1">
    <location>
        <begin position="1"/>
        <end position="271"/>
    </location>
</feature>
<dbReference type="EMBL" id="JADFTS010000007">
    <property type="protein sequence ID" value="KAF9599286.1"/>
    <property type="molecule type" value="Genomic_DNA"/>
</dbReference>
<accession>A0A835HHT6</accession>
<dbReference type="Proteomes" id="UP000631114">
    <property type="component" value="Unassembled WGS sequence"/>
</dbReference>
<evidence type="ECO:0000313" key="3">
    <source>
        <dbReference type="Proteomes" id="UP000631114"/>
    </source>
</evidence>
<proteinExistence type="predicted"/>
<dbReference type="AlphaFoldDB" id="A0A835HHT6"/>
<dbReference type="PROSITE" id="PS00108">
    <property type="entry name" value="PROTEIN_KINASE_ST"/>
    <property type="match status" value="1"/>
</dbReference>
<dbReference type="Gene3D" id="1.10.510.10">
    <property type="entry name" value="Transferase(Phosphotransferase) domain 1"/>
    <property type="match status" value="1"/>
</dbReference>
<gene>
    <name evidence="2" type="ORF">IFM89_036584</name>
</gene>
<name>A0A835HHT6_9MAGN</name>
<evidence type="ECO:0000259" key="1">
    <source>
        <dbReference type="PROSITE" id="PS50011"/>
    </source>
</evidence>
<reference evidence="2 3" key="1">
    <citation type="submission" date="2020-10" db="EMBL/GenBank/DDBJ databases">
        <title>The Coptis chinensis genome and diversification of protoberbering-type alkaloids.</title>
        <authorList>
            <person name="Wang B."/>
            <person name="Shu S."/>
            <person name="Song C."/>
            <person name="Liu Y."/>
        </authorList>
    </citation>
    <scope>NUCLEOTIDE SEQUENCE [LARGE SCALE GENOMIC DNA]</scope>
    <source>
        <strain evidence="2">HL-2020</strain>
        <tissue evidence="2">Leaf</tissue>
    </source>
</reference>
<dbReference type="InterPro" id="IPR050823">
    <property type="entry name" value="Plant_Ser_Thr_Prot_Kinase"/>
</dbReference>
<dbReference type="InterPro" id="IPR008271">
    <property type="entry name" value="Ser/Thr_kinase_AS"/>
</dbReference>